<protein>
    <submittedName>
        <fullName evidence="1">Uncharacterized protein</fullName>
    </submittedName>
</protein>
<proteinExistence type="predicted"/>
<keyword evidence="2" id="KW-1185">Reference proteome</keyword>
<evidence type="ECO:0000313" key="1">
    <source>
        <dbReference type="EMBL" id="QHW35710.1"/>
    </source>
</evidence>
<organism evidence="1 2">
    <name type="scientific">Paenibacillus rhizovicinus</name>
    <dbReference type="NCBI Taxonomy" id="2704463"/>
    <lineage>
        <taxon>Bacteria</taxon>
        <taxon>Bacillati</taxon>
        <taxon>Bacillota</taxon>
        <taxon>Bacilli</taxon>
        <taxon>Bacillales</taxon>
        <taxon>Paenibacillaceae</taxon>
        <taxon>Paenibacillus</taxon>
    </lineage>
</organism>
<dbReference type="AlphaFoldDB" id="A0A6C0PAV3"/>
<dbReference type="EMBL" id="CP048288">
    <property type="protein sequence ID" value="QHW35710.1"/>
    <property type="molecule type" value="Genomic_DNA"/>
</dbReference>
<dbReference type="KEGG" id="prz:GZH47_32985"/>
<dbReference type="Proteomes" id="UP000479114">
    <property type="component" value="Plasmid unnamed2"/>
</dbReference>
<accession>A0A6C0PAV3</accession>
<geneLocation type="plasmid" evidence="1 2">
    <name>unnamed2</name>
</geneLocation>
<dbReference type="RefSeq" id="WP_162645844.1">
    <property type="nucleotide sequence ID" value="NZ_CP048288.1"/>
</dbReference>
<keyword evidence="1" id="KW-0614">Plasmid</keyword>
<evidence type="ECO:0000313" key="2">
    <source>
        <dbReference type="Proteomes" id="UP000479114"/>
    </source>
</evidence>
<sequence length="95" mass="11114">MELIAEYLSCTQLSRFVFARFGHSYGYDLGIRLKVEHTDCELDEDGDYGYTEFHYGDLRQVTHHWIVLRERSAEGFIDHVIKRSEIIDVVSQESA</sequence>
<name>A0A6C0PAV3_9BACL</name>
<reference evidence="1 2" key="1">
    <citation type="submission" date="2020-02" db="EMBL/GenBank/DDBJ databases">
        <title>Paenibacillus sp. nov., isolated from rhizosphere soil of tomato.</title>
        <authorList>
            <person name="Weon H.-Y."/>
            <person name="Lee S.A."/>
        </authorList>
    </citation>
    <scope>NUCLEOTIDE SEQUENCE [LARGE SCALE GENOMIC DNA]</scope>
    <source>
        <strain evidence="1 2">14171R-81</strain>
        <plasmid evidence="1 2">unnamed2</plasmid>
    </source>
</reference>
<gene>
    <name evidence="1" type="ORF">GZH47_32985</name>
</gene>